<sequence length="342" mass="38121">MLGAAVDGDADRSGGLQSFIIAVIVFTVTSISLRFWSRSLAWHDPAMRDNRLFWWDDWFALGAALLLLAQVTTGLVAIHIAGFGKHLSTLSPEQFKLFFKLLYAGTFFFFTAVSFTKFSVLFFLSRVFPPHVNTRWYNYSIWACYALNTAWIVGITFAAVFLCDPVQKNWDPTLKGSCGTDYNLYLGNAIPDAIIDLAILLLPLPKLWVLHISMKKKLALAVIFILGYGVVAVSIGRFIQIAQIGDGINDDITWAAIPVFFWISAEPGISILCACLPALLPLCRKLAQRYPFTHRSRSDISKQGDSFYASRQDKYSSKDSEEIPFSSRNGISASLKPESFAV</sequence>
<evidence type="ECO:0000256" key="3">
    <source>
        <dbReference type="ARBA" id="ARBA00022989"/>
    </source>
</evidence>
<feature type="transmembrane region" description="Helical" evidence="7">
    <location>
        <begin position="58"/>
        <end position="81"/>
    </location>
</feature>
<evidence type="ECO:0000256" key="7">
    <source>
        <dbReference type="SAM" id="Phobius"/>
    </source>
</evidence>
<feature type="domain" description="Rhodopsin" evidence="8">
    <location>
        <begin position="51"/>
        <end position="284"/>
    </location>
</feature>
<comment type="similarity">
    <text evidence="5">Belongs to the SAT4 family.</text>
</comment>
<dbReference type="PANTHER" id="PTHR33048">
    <property type="entry name" value="PTH11-LIKE INTEGRAL MEMBRANE PROTEIN (AFU_ORTHOLOGUE AFUA_5G11245)"/>
    <property type="match status" value="1"/>
</dbReference>
<feature type="transmembrane region" description="Helical" evidence="7">
    <location>
        <begin position="259"/>
        <end position="280"/>
    </location>
</feature>
<evidence type="ECO:0000256" key="1">
    <source>
        <dbReference type="ARBA" id="ARBA00004141"/>
    </source>
</evidence>
<dbReference type="InterPro" id="IPR049326">
    <property type="entry name" value="Rhodopsin_dom_fungi"/>
</dbReference>
<keyword evidence="4 7" id="KW-0472">Membrane</keyword>
<dbReference type="InterPro" id="IPR052337">
    <property type="entry name" value="SAT4-like"/>
</dbReference>
<dbReference type="AlphaFoldDB" id="A0A4Z0YTI3"/>
<dbReference type="OrthoDB" id="3934549at2759"/>
<evidence type="ECO:0000313" key="10">
    <source>
        <dbReference type="Proteomes" id="UP000297716"/>
    </source>
</evidence>
<feature type="transmembrane region" description="Helical" evidence="7">
    <location>
        <begin position="16"/>
        <end position="37"/>
    </location>
</feature>
<feature type="transmembrane region" description="Helical" evidence="7">
    <location>
        <begin position="136"/>
        <end position="162"/>
    </location>
</feature>
<feature type="transmembrane region" description="Helical" evidence="7">
    <location>
        <begin position="182"/>
        <end position="205"/>
    </location>
</feature>
<comment type="subcellular location">
    <subcellularLocation>
        <location evidence="1">Membrane</location>
        <topology evidence="1">Multi-pass membrane protein</topology>
    </subcellularLocation>
</comment>
<gene>
    <name evidence="9" type="ORF">E0Z10_g6318</name>
</gene>
<organism evidence="9 10">
    <name type="scientific">Xylaria hypoxylon</name>
    <dbReference type="NCBI Taxonomy" id="37992"/>
    <lineage>
        <taxon>Eukaryota</taxon>
        <taxon>Fungi</taxon>
        <taxon>Dikarya</taxon>
        <taxon>Ascomycota</taxon>
        <taxon>Pezizomycotina</taxon>
        <taxon>Sordariomycetes</taxon>
        <taxon>Xylariomycetidae</taxon>
        <taxon>Xylariales</taxon>
        <taxon>Xylariaceae</taxon>
        <taxon>Xylaria</taxon>
    </lineage>
</organism>
<feature type="transmembrane region" description="Helical" evidence="7">
    <location>
        <begin position="101"/>
        <end position="124"/>
    </location>
</feature>
<keyword evidence="2 7" id="KW-0812">Transmembrane</keyword>
<evidence type="ECO:0000259" key="8">
    <source>
        <dbReference type="Pfam" id="PF20684"/>
    </source>
</evidence>
<accession>A0A4Z0YTI3</accession>
<dbReference type="GO" id="GO:0016020">
    <property type="term" value="C:membrane"/>
    <property type="evidence" value="ECO:0007669"/>
    <property type="project" value="UniProtKB-SubCell"/>
</dbReference>
<dbReference type="EMBL" id="SKBN01000128">
    <property type="protein sequence ID" value="TGJ82435.1"/>
    <property type="molecule type" value="Genomic_DNA"/>
</dbReference>
<dbReference type="Pfam" id="PF20684">
    <property type="entry name" value="Fung_rhodopsin"/>
    <property type="match status" value="1"/>
</dbReference>
<evidence type="ECO:0000313" key="9">
    <source>
        <dbReference type="EMBL" id="TGJ82435.1"/>
    </source>
</evidence>
<reference evidence="9 10" key="1">
    <citation type="submission" date="2019-03" db="EMBL/GenBank/DDBJ databases">
        <title>Draft genome sequence of Xylaria hypoxylon DSM 108379, a ubiquitous saprotrophic-parasitic fungi on hardwood.</title>
        <authorList>
            <person name="Buettner E."/>
            <person name="Leonhardt S."/>
            <person name="Gebauer A.M."/>
            <person name="Liers C."/>
            <person name="Hofrichter M."/>
            <person name="Kellner H."/>
        </authorList>
    </citation>
    <scope>NUCLEOTIDE SEQUENCE [LARGE SCALE GENOMIC DNA]</scope>
    <source>
        <strain evidence="9 10">DSM 108379</strain>
    </source>
</reference>
<keyword evidence="3 7" id="KW-1133">Transmembrane helix</keyword>
<keyword evidence="10" id="KW-1185">Reference proteome</keyword>
<feature type="region of interest" description="Disordered" evidence="6">
    <location>
        <begin position="297"/>
        <end position="342"/>
    </location>
</feature>
<protein>
    <recommendedName>
        <fullName evidence="8">Rhodopsin domain-containing protein</fullName>
    </recommendedName>
</protein>
<feature type="transmembrane region" description="Helical" evidence="7">
    <location>
        <begin position="217"/>
        <end position="239"/>
    </location>
</feature>
<comment type="caution">
    <text evidence="9">The sequence shown here is derived from an EMBL/GenBank/DDBJ whole genome shotgun (WGS) entry which is preliminary data.</text>
</comment>
<evidence type="ECO:0000256" key="5">
    <source>
        <dbReference type="ARBA" id="ARBA00038359"/>
    </source>
</evidence>
<feature type="compositionally biased region" description="Basic and acidic residues" evidence="6">
    <location>
        <begin position="311"/>
        <end position="321"/>
    </location>
</feature>
<evidence type="ECO:0000256" key="4">
    <source>
        <dbReference type="ARBA" id="ARBA00023136"/>
    </source>
</evidence>
<name>A0A4Z0YTI3_9PEZI</name>
<dbReference type="Proteomes" id="UP000297716">
    <property type="component" value="Unassembled WGS sequence"/>
</dbReference>
<dbReference type="PANTHER" id="PTHR33048:SF47">
    <property type="entry name" value="INTEGRAL MEMBRANE PROTEIN-RELATED"/>
    <property type="match status" value="1"/>
</dbReference>
<evidence type="ECO:0000256" key="6">
    <source>
        <dbReference type="SAM" id="MobiDB-lite"/>
    </source>
</evidence>
<evidence type="ECO:0000256" key="2">
    <source>
        <dbReference type="ARBA" id="ARBA00022692"/>
    </source>
</evidence>
<proteinExistence type="inferred from homology"/>